<name>V4PKD7_9CAUL</name>
<evidence type="ECO:0000313" key="2">
    <source>
        <dbReference type="Proteomes" id="UP000017837"/>
    </source>
</evidence>
<dbReference type="eggNOG" id="COG0189">
    <property type="taxonomic scope" value="Bacteria"/>
</dbReference>
<reference evidence="1 2" key="1">
    <citation type="journal article" date="2014" name="Nature">
        <title>Sequential evolution of bacterial morphology by co-option of a developmental regulator.</title>
        <authorList>
            <person name="Jiang C."/>
            <person name="Brown P.J."/>
            <person name="Ducret A."/>
            <person name="Brun Y.V."/>
        </authorList>
    </citation>
    <scope>NUCLEOTIDE SEQUENCE [LARGE SCALE GENOMIC DNA]</scope>
    <source>
        <strain evidence="1 2">DSM 16100</strain>
    </source>
</reference>
<dbReference type="PATRIC" id="fig|1121022.4.peg.3183"/>
<dbReference type="STRING" id="1121022.GCA_000376105_03453"/>
<keyword evidence="2" id="KW-1185">Reference proteome</keyword>
<gene>
    <name evidence="1" type="ORF">ABENE_15655</name>
</gene>
<accession>V4PKD7</accession>
<comment type="caution">
    <text evidence="1">The sequence shown here is derived from an EMBL/GenBank/DDBJ whole genome shotgun (WGS) entry which is preliminary data.</text>
</comment>
<proteinExistence type="predicted"/>
<dbReference type="EMBL" id="AWGB01000035">
    <property type="protein sequence ID" value="ESQ88676.1"/>
    <property type="molecule type" value="Genomic_DNA"/>
</dbReference>
<sequence>MQRQAVMSLKNADVVFGRVEIKDRHLCVAMPQSFNACWVTSLSTAIGPMARQEIDREMTPPSSLAAKALSQVFEALGRLLRIDDVIFPEHHLLTTSLYHPEDLTEILAAGDAFARRYPDKAVVIRSLNARDHLAHIGPGCWPIRMIWIIDDIAQDCLPRRDTQRDTALLSQLNLKRQVHGKAITENTLSACVDLYRELYLSTYSKFNPDYETSYLRHLLEESVLELVTLEDSAGQVEAFCALHACGDILSVPLLGYNRRRSQAEGLYRATMLQAVQEAQTRGLRLNLSAGAAAFKRHRGAKPYMEYLLIMDGHLPYWRRWGYAMIGRVLRLMAPALERTAS</sequence>
<dbReference type="AlphaFoldDB" id="V4PKD7"/>
<dbReference type="Proteomes" id="UP000017837">
    <property type="component" value="Unassembled WGS sequence"/>
</dbReference>
<evidence type="ECO:0000313" key="1">
    <source>
        <dbReference type="EMBL" id="ESQ88676.1"/>
    </source>
</evidence>
<organism evidence="1 2">
    <name type="scientific">Asticcacaulis benevestitus DSM 16100 = ATCC BAA-896</name>
    <dbReference type="NCBI Taxonomy" id="1121022"/>
    <lineage>
        <taxon>Bacteria</taxon>
        <taxon>Pseudomonadati</taxon>
        <taxon>Pseudomonadota</taxon>
        <taxon>Alphaproteobacteria</taxon>
        <taxon>Caulobacterales</taxon>
        <taxon>Caulobacteraceae</taxon>
        <taxon>Asticcacaulis</taxon>
    </lineage>
</organism>
<protein>
    <submittedName>
        <fullName evidence="1">Uncharacterized protein</fullName>
    </submittedName>
</protein>